<dbReference type="EMBL" id="JAHLDV010000002">
    <property type="protein sequence ID" value="MBU3158460.1"/>
    <property type="molecule type" value="Genomic_DNA"/>
</dbReference>
<evidence type="ECO:0008006" key="3">
    <source>
        <dbReference type="Google" id="ProtNLM"/>
    </source>
</evidence>
<accession>A0ABS6BPN4</accession>
<reference evidence="1 2" key="1">
    <citation type="submission" date="2021-06" db="EMBL/GenBank/DDBJ databases">
        <title>Clostridia strains as spoilage organisms.</title>
        <authorList>
            <person name="Wambui J."/>
            <person name="Stephan R."/>
            <person name="Stevens M.J.A."/>
        </authorList>
    </citation>
    <scope>NUCLEOTIDE SEQUENCE [LARGE SCALE GENOMIC DNA]</scope>
    <source>
        <strain evidence="1 2">DSM 14204</strain>
    </source>
</reference>
<protein>
    <recommendedName>
        <fullName evidence="3">GHKL domain-containing protein</fullName>
    </recommendedName>
</protein>
<dbReference type="Proteomes" id="UP000776252">
    <property type="component" value="Unassembled WGS sequence"/>
</dbReference>
<organism evidence="1 2">
    <name type="scientific">Clostridium frigoris</name>
    <dbReference type="NCBI Taxonomy" id="205327"/>
    <lineage>
        <taxon>Bacteria</taxon>
        <taxon>Bacillati</taxon>
        <taxon>Bacillota</taxon>
        <taxon>Clostridia</taxon>
        <taxon>Eubacteriales</taxon>
        <taxon>Clostridiaceae</taxon>
        <taxon>Clostridium</taxon>
    </lineage>
</organism>
<keyword evidence="2" id="KW-1185">Reference proteome</keyword>
<comment type="caution">
    <text evidence="1">The sequence shown here is derived from an EMBL/GenBank/DDBJ whole genome shotgun (WGS) entry which is preliminary data.</text>
</comment>
<proteinExistence type="predicted"/>
<evidence type="ECO:0000313" key="1">
    <source>
        <dbReference type="EMBL" id="MBU3158460.1"/>
    </source>
</evidence>
<dbReference type="RefSeq" id="WP_216145495.1">
    <property type="nucleotide sequence ID" value="NZ_JAHLDV010000002.1"/>
</dbReference>
<gene>
    <name evidence="1" type="ORF">KPL37_01575</name>
</gene>
<evidence type="ECO:0000313" key="2">
    <source>
        <dbReference type="Proteomes" id="UP000776252"/>
    </source>
</evidence>
<name>A0ABS6BPN4_9CLOT</name>
<sequence>MLRNNFRIPEINIEEHLKSNNIEKYTLKRTQGIGLKNVYERIRLFLGNEYKITIYSKEGEYTKVILKLPIIR</sequence>